<evidence type="ECO:0000313" key="3">
    <source>
        <dbReference type="Proteomes" id="UP000242254"/>
    </source>
</evidence>
<dbReference type="GO" id="GO:0005634">
    <property type="term" value="C:nucleus"/>
    <property type="evidence" value="ECO:0007669"/>
    <property type="project" value="TreeGrafter"/>
</dbReference>
<organism evidence="2 3">
    <name type="scientific">Rhizopus microsporus ATCC 52813</name>
    <dbReference type="NCBI Taxonomy" id="1340429"/>
    <lineage>
        <taxon>Eukaryota</taxon>
        <taxon>Fungi</taxon>
        <taxon>Fungi incertae sedis</taxon>
        <taxon>Mucoromycota</taxon>
        <taxon>Mucoromycotina</taxon>
        <taxon>Mucoromycetes</taxon>
        <taxon>Mucorales</taxon>
        <taxon>Mucorineae</taxon>
        <taxon>Rhizopodaceae</taxon>
        <taxon>Rhizopus</taxon>
    </lineage>
</organism>
<feature type="domain" description="Cdc24/Scd1 N-terminal" evidence="1">
    <location>
        <begin position="103"/>
        <end position="189"/>
    </location>
</feature>
<dbReference type="GO" id="GO:0005737">
    <property type="term" value="C:cytoplasm"/>
    <property type="evidence" value="ECO:0007669"/>
    <property type="project" value="TreeGrafter"/>
</dbReference>
<proteinExistence type="predicted"/>
<dbReference type="RefSeq" id="XP_023464431.1">
    <property type="nucleotide sequence ID" value="XM_023615119.1"/>
</dbReference>
<dbReference type="GO" id="GO:0043332">
    <property type="term" value="C:mating projection tip"/>
    <property type="evidence" value="ECO:0007669"/>
    <property type="project" value="TreeGrafter"/>
</dbReference>
<gene>
    <name evidence="2" type="ORF">RHIMIDRAFT_33743</name>
</gene>
<reference evidence="2 3" key="1">
    <citation type="journal article" date="2016" name="Proc. Natl. Acad. Sci. U.S.A.">
        <title>Lipid metabolic changes in an early divergent fungus govern the establishment of a mutualistic symbiosis with endobacteria.</title>
        <authorList>
            <person name="Lastovetsky O.A."/>
            <person name="Gaspar M.L."/>
            <person name="Mondo S.J."/>
            <person name="LaButti K.M."/>
            <person name="Sandor L."/>
            <person name="Grigoriev I.V."/>
            <person name="Henry S.A."/>
            <person name="Pawlowska T.E."/>
        </authorList>
    </citation>
    <scope>NUCLEOTIDE SEQUENCE [LARGE SCALE GENOMIC DNA]</scope>
    <source>
        <strain evidence="2 3">ATCC 52813</strain>
    </source>
</reference>
<dbReference type="InterPro" id="IPR036872">
    <property type="entry name" value="CH_dom_sf"/>
</dbReference>
<sequence>MCDMSLSYWDLKRIKAFFDFFSLMTSLKSSSSHSSNSRSPSLNTKSTTNTFLYNSSLPALSITNKPSNGASLYHTCRSVLEKLSLVPNIEYYIDYTTDDDTTPSNKLWTICRRRFPLTALFNASDPQEPLSVDPSCTQINECKKSIYHFIVACKNQLGIREDDLFTLSDLYKDNTNRFVKVVSAIDIILQILEE</sequence>
<dbReference type="GO" id="GO:0031106">
    <property type="term" value="P:septin ring organization"/>
    <property type="evidence" value="ECO:0007669"/>
    <property type="project" value="TreeGrafter"/>
</dbReference>
<name>A0A2G4SPN6_RHIZD</name>
<dbReference type="GO" id="GO:0030010">
    <property type="term" value="P:establishment of cell polarity"/>
    <property type="evidence" value="ECO:0007669"/>
    <property type="project" value="TreeGrafter"/>
</dbReference>
<dbReference type="Proteomes" id="UP000242254">
    <property type="component" value="Unassembled WGS sequence"/>
</dbReference>
<dbReference type="GeneID" id="35446108"/>
<dbReference type="InterPro" id="IPR053026">
    <property type="entry name" value="CDC42_GEF"/>
</dbReference>
<dbReference type="AlphaFoldDB" id="A0A2G4SPN6"/>
<dbReference type="GO" id="GO:0000935">
    <property type="term" value="C:division septum"/>
    <property type="evidence" value="ECO:0007669"/>
    <property type="project" value="TreeGrafter"/>
</dbReference>
<dbReference type="InterPro" id="IPR010481">
    <property type="entry name" value="Cdc24/Scd1_N"/>
</dbReference>
<dbReference type="PANTHER" id="PTHR47339">
    <property type="entry name" value="CELL DIVISION CONTROL PROTEIN 24"/>
    <property type="match status" value="1"/>
</dbReference>
<dbReference type="Pfam" id="PF06395">
    <property type="entry name" value="CDC24"/>
    <property type="match status" value="1"/>
</dbReference>
<keyword evidence="3" id="KW-1185">Reference proteome</keyword>
<evidence type="ECO:0000313" key="2">
    <source>
        <dbReference type="EMBL" id="PHZ10723.1"/>
    </source>
</evidence>
<dbReference type="PANTHER" id="PTHR47339:SF1">
    <property type="entry name" value="CELL DIVISION CONTROL PROTEIN 24"/>
    <property type="match status" value="1"/>
</dbReference>
<evidence type="ECO:0000259" key="1">
    <source>
        <dbReference type="Pfam" id="PF06395"/>
    </source>
</evidence>
<protein>
    <submittedName>
        <fullName evidence="2">CDC24-domain-containing protein</fullName>
    </submittedName>
</protein>
<dbReference type="STRING" id="1340429.A0A2G4SPN6"/>
<dbReference type="EMBL" id="KZ303854">
    <property type="protein sequence ID" value="PHZ10723.1"/>
    <property type="molecule type" value="Genomic_DNA"/>
</dbReference>
<accession>A0A2G4SPN6</accession>
<dbReference type="Gene3D" id="1.10.418.10">
    <property type="entry name" value="Calponin-like domain"/>
    <property type="match status" value="1"/>
</dbReference>